<dbReference type="InterPro" id="IPR013087">
    <property type="entry name" value="Znf_C2H2_type"/>
</dbReference>
<accession>A0A9K3GKN7</accession>
<organism evidence="4 5">
    <name type="scientific">Kipferlia bialata</name>
    <dbReference type="NCBI Taxonomy" id="797122"/>
    <lineage>
        <taxon>Eukaryota</taxon>
        <taxon>Metamonada</taxon>
        <taxon>Carpediemonas-like organisms</taxon>
        <taxon>Kipferlia</taxon>
    </lineage>
</organism>
<evidence type="ECO:0000313" key="4">
    <source>
        <dbReference type="EMBL" id="GIQ86458.1"/>
    </source>
</evidence>
<name>A0A9K3GKN7_9EUKA</name>
<feature type="compositionally biased region" description="Gly residues" evidence="2">
    <location>
        <begin position="59"/>
        <end position="68"/>
    </location>
</feature>
<evidence type="ECO:0000259" key="3">
    <source>
        <dbReference type="PROSITE" id="PS50157"/>
    </source>
</evidence>
<proteinExistence type="predicted"/>
<evidence type="ECO:0000256" key="2">
    <source>
        <dbReference type="SAM" id="MobiDB-lite"/>
    </source>
</evidence>
<feature type="region of interest" description="Disordered" evidence="2">
    <location>
        <begin position="58"/>
        <end position="92"/>
    </location>
</feature>
<dbReference type="EMBL" id="BDIP01002543">
    <property type="protein sequence ID" value="GIQ86458.1"/>
    <property type="molecule type" value="Genomic_DNA"/>
</dbReference>
<dbReference type="GO" id="GO:0008270">
    <property type="term" value="F:zinc ion binding"/>
    <property type="evidence" value="ECO:0007669"/>
    <property type="project" value="UniProtKB-KW"/>
</dbReference>
<dbReference type="Proteomes" id="UP000265618">
    <property type="component" value="Unassembled WGS sequence"/>
</dbReference>
<evidence type="ECO:0000313" key="5">
    <source>
        <dbReference type="Proteomes" id="UP000265618"/>
    </source>
</evidence>
<dbReference type="Gene3D" id="3.30.160.60">
    <property type="entry name" value="Classic Zinc Finger"/>
    <property type="match status" value="1"/>
</dbReference>
<keyword evidence="1" id="KW-0863">Zinc-finger</keyword>
<feature type="domain" description="C2H2-type" evidence="3">
    <location>
        <begin position="96"/>
        <end position="123"/>
    </location>
</feature>
<sequence length="228" mass="25964">SDSFHCRSCGRWFDTPAARIQHVLLSDRCGGEEAAHCYYSESRSDAYHSGLLRHLQMGGDIGGSGDGSDQGSEGSDSYAESEGVEIQDHGDQDPCWECSQCSRTLTSPQGLVMHEETHGLHRAWGPHDVYHCRCGKQFNTPADRMQHVLLSDRCGWEEMFNHYYEQSRRHSHNSGHEDRDVEEDLRYLDEESDDFVDDATNMLLSYGVKPWDDDAGPLLDELYRRDMI</sequence>
<comment type="caution">
    <text evidence="4">The sequence shown here is derived from an EMBL/GenBank/DDBJ whole genome shotgun (WGS) entry which is preliminary data.</text>
</comment>
<keyword evidence="5" id="KW-1185">Reference proteome</keyword>
<reference evidence="4 5" key="1">
    <citation type="journal article" date="2018" name="PLoS ONE">
        <title>The draft genome of Kipferlia bialata reveals reductive genome evolution in fornicate parasites.</title>
        <authorList>
            <person name="Tanifuji G."/>
            <person name="Takabayashi S."/>
            <person name="Kume K."/>
            <person name="Takagi M."/>
            <person name="Nakayama T."/>
            <person name="Kamikawa R."/>
            <person name="Inagaki Y."/>
            <person name="Hashimoto T."/>
        </authorList>
    </citation>
    <scope>NUCLEOTIDE SEQUENCE [LARGE SCALE GENOMIC DNA]</scope>
    <source>
        <strain evidence="4">NY0173</strain>
    </source>
</reference>
<feature type="non-terminal residue" evidence="4">
    <location>
        <position position="1"/>
    </location>
</feature>
<dbReference type="PROSITE" id="PS00028">
    <property type="entry name" value="ZINC_FINGER_C2H2_1"/>
    <property type="match status" value="1"/>
</dbReference>
<dbReference type="PROSITE" id="PS50157">
    <property type="entry name" value="ZINC_FINGER_C2H2_2"/>
    <property type="match status" value="1"/>
</dbReference>
<keyword evidence="1" id="KW-0479">Metal-binding</keyword>
<protein>
    <recommendedName>
        <fullName evidence="3">C2H2-type domain-containing protein</fullName>
    </recommendedName>
</protein>
<dbReference type="AlphaFoldDB" id="A0A9K3GKN7"/>
<evidence type="ECO:0000256" key="1">
    <source>
        <dbReference type="PROSITE-ProRule" id="PRU00042"/>
    </source>
</evidence>
<keyword evidence="1" id="KW-0862">Zinc</keyword>
<gene>
    <name evidence="4" type="ORF">KIPB_008315</name>
</gene>